<evidence type="ECO:0000313" key="2">
    <source>
        <dbReference type="Proteomes" id="UP000000637"/>
    </source>
</evidence>
<dbReference type="AlphaFoldDB" id="A1RCM5"/>
<sequence length="127" mass="14832">MTAEPQTDGEEPTEEELTQQFVMWVELMIHDAESVPDTNNERYWCPQWWAHPEAVSRLSALHSAYAQAVTDDTLSAWWVQHWDSHTRVLFSQHGPFENCQTRHTFHDRADSYTPRLLTEPPPTGWTP</sequence>
<reference evidence="1 2" key="1">
    <citation type="journal article" date="2006" name="PLoS Genet.">
        <title>Secrets of soil survival revealed by the genome sequence of Arthrobacter aurescens TC1.</title>
        <authorList>
            <person name="Mongodin E.F."/>
            <person name="Shapir N."/>
            <person name="Daugherty S.C."/>
            <person name="DeBoy R.T."/>
            <person name="Emerson J.B."/>
            <person name="Shvartzbeyn A."/>
            <person name="Radune D."/>
            <person name="Vamathevan J."/>
            <person name="Riggs F."/>
            <person name="Grinberg V."/>
            <person name="Khouri H."/>
            <person name="Wackett L.P."/>
            <person name="Nelson K.E."/>
            <person name="Sadowsky M.J."/>
        </authorList>
    </citation>
    <scope>NUCLEOTIDE SEQUENCE [LARGE SCALE GENOMIC DNA]</scope>
    <source>
        <strain evidence="1 2">TC1</strain>
    </source>
</reference>
<dbReference type="Pfam" id="PF16259">
    <property type="entry name" value="DUF4913"/>
    <property type="match status" value="1"/>
</dbReference>
<dbReference type="Proteomes" id="UP000000637">
    <property type="component" value="Plasmid pTC1"/>
</dbReference>
<dbReference type="HOGENOM" id="CLU_1966011_0_0_11"/>
<geneLocation type="plasmid" evidence="1 2">
    <name>pTC1</name>
</geneLocation>
<dbReference type="RefSeq" id="WP_011776907.1">
    <property type="nucleotide sequence ID" value="NC_008712.1"/>
</dbReference>
<dbReference type="InterPro" id="IPR032584">
    <property type="entry name" value="DUF4913"/>
</dbReference>
<accession>A1RCM5</accession>
<protein>
    <recommendedName>
        <fullName evidence="3">DUF4913 domain-containing protein</fullName>
    </recommendedName>
</protein>
<gene>
    <name evidence="1" type="ordered locus">AAur_pTC10115</name>
</gene>
<keyword evidence="2" id="KW-1185">Reference proteome</keyword>
<name>A1RCM5_PAEAT</name>
<proteinExistence type="predicted"/>
<evidence type="ECO:0000313" key="1">
    <source>
        <dbReference type="EMBL" id="ABM10368.1"/>
    </source>
</evidence>
<evidence type="ECO:0008006" key="3">
    <source>
        <dbReference type="Google" id="ProtNLM"/>
    </source>
</evidence>
<keyword evidence="1" id="KW-0614">Plasmid</keyword>
<organism evidence="1 2">
    <name type="scientific">Paenarthrobacter aurescens (strain TC1)</name>
    <dbReference type="NCBI Taxonomy" id="290340"/>
    <lineage>
        <taxon>Bacteria</taxon>
        <taxon>Bacillati</taxon>
        <taxon>Actinomycetota</taxon>
        <taxon>Actinomycetes</taxon>
        <taxon>Micrococcales</taxon>
        <taxon>Micrococcaceae</taxon>
        <taxon>Paenarthrobacter</taxon>
    </lineage>
</organism>
<dbReference type="EMBL" id="CP000475">
    <property type="protein sequence ID" value="ABM10368.1"/>
    <property type="molecule type" value="Genomic_DNA"/>
</dbReference>
<dbReference type="KEGG" id="aau:AAur_pTC10115"/>